<keyword evidence="1" id="KW-0812">Transmembrane</keyword>
<name>A0A6N6VJI7_9HYPH</name>
<keyword evidence="1" id="KW-0472">Membrane</keyword>
<sequence>MLDLLDDGNVDDDRLEAVRVADMERDEVTRRSVARFARAMWIVVALLLLFNSGQLITVVNGFGVGPVQDAAVALSTTWNEQMEKNGLAKPVAVIRAFVERLRGAGWSEVHDGAVELRGTYGEAKG</sequence>
<dbReference type="Proteomes" id="UP000468901">
    <property type="component" value="Unassembled WGS sequence"/>
</dbReference>
<keyword evidence="3" id="KW-1185">Reference proteome</keyword>
<protein>
    <submittedName>
        <fullName evidence="2">Uncharacterized protein</fullName>
    </submittedName>
</protein>
<evidence type="ECO:0000313" key="2">
    <source>
        <dbReference type="EMBL" id="KAB7740700.1"/>
    </source>
</evidence>
<dbReference type="EMBL" id="WESC01000005">
    <property type="protein sequence ID" value="KAB7740700.1"/>
    <property type="molecule type" value="Genomic_DNA"/>
</dbReference>
<comment type="caution">
    <text evidence="2">The sequence shown here is derived from an EMBL/GenBank/DDBJ whole genome shotgun (WGS) entry which is preliminary data.</text>
</comment>
<dbReference type="RefSeq" id="WP_152215470.1">
    <property type="nucleotide sequence ID" value="NZ_WESC01000005.1"/>
</dbReference>
<proteinExistence type="predicted"/>
<accession>A0A6N6VJI7</accession>
<evidence type="ECO:0000256" key="1">
    <source>
        <dbReference type="SAM" id="Phobius"/>
    </source>
</evidence>
<feature type="transmembrane region" description="Helical" evidence="1">
    <location>
        <begin position="39"/>
        <end position="59"/>
    </location>
</feature>
<keyword evidence="1" id="KW-1133">Transmembrane helix</keyword>
<evidence type="ECO:0000313" key="3">
    <source>
        <dbReference type="Proteomes" id="UP000468901"/>
    </source>
</evidence>
<dbReference type="AlphaFoldDB" id="A0A6N6VJI7"/>
<gene>
    <name evidence="2" type="ORF">F2P47_06520</name>
</gene>
<reference evidence="2 3" key="1">
    <citation type="submission" date="2019-09" db="EMBL/GenBank/DDBJ databases">
        <title>Parvibaculum sedimenti sp. nov., isolated from sediment.</title>
        <authorList>
            <person name="Wang Y."/>
        </authorList>
    </citation>
    <scope>NUCLEOTIDE SEQUENCE [LARGE SCALE GENOMIC DNA]</scope>
    <source>
        <strain evidence="2 3">HXT-9</strain>
    </source>
</reference>
<organism evidence="2 3">
    <name type="scientific">Parvibaculum sedimenti</name>
    <dbReference type="NCBI Taxonomy" id="2608632"/>
    <lineage>
        <taxon>Bacteria</taxon>
        <taxon>Pseudomonadati</taxon>
        <taxon>Pseudomonadota</taxon>
        <taxon>Alphaproteobacteria</taxon>
        <taxon>Hyphomicrobiales</taxon>
        <taxon>Parvibaculaceae</taxon>
        <taxon>Parvibaculum</taxon>
    </lineage>
</organism>